<comment type="caution">
    <text evidence="2">The sequence shown here is derived from an EMBL/GenBank/DDBJ whole genome shotgun (WGS) entry which is preliminary data.</text>
</comment>
<gene>
    <name evidence="2" type="ORF">S01H4_08483</name>
</gene>
<keyword evidence="1" id="KW-0472">Membrane</keyword>
<evidence type="ECO:0000313" key="2">
    <source>
        <dbReference type="EMBL" id="GAG70006.1"/>
    </source>
</evidence>
<keyword evidence="1" id="KW-0812">Transmembrane</keyword>
<proteinExistence type="predicted"/>
<reference evidence="2" key="1">
    <citation type="journal article" date="2014" name="Front. Microbiol.">
        <title>High frequency of phylogenetically diverse reductive dehalogenase-homologous genes in deep subseafloor sedimentary metagenomes.</title>
        <authorList>
            <person name="Kawai M."/>
            <person name="Futagami T."/>
            <person name="Toyoda A."/>
            <person name="Takaki Y."/>
            <person name="Nishi S."/>
            <person name="Hori S."/>
            <person name="Arai W."/>
            <person name="Tsubouchi T."/>
            <person name="Morono Y."/>
            <person name="Uchiyama I."/>
            <person name="Ito T."/>
            <person name="Fujiyama A."/>
            <person name="Inagaki F."/>
            <person name="Takami H."/>
        </authorList>
    </citation>
    <scope>NUCLEOTIDE SEQUENCE</scope>
    <source>
        <strain evidence="2">Expedition CK06-06</strain>
    </source>
</reference>
<keyword evidence="1" id="KW-1133">Transmembrane helix</keyword>
<accession>X1BDE8</accession>
<feature type="transmembrane region" description="Helical" evidence="1">
    <location>
        <begin position="158"/>
        <end position="181"/>
    </location>
</feature>
<organism evidence="2">
    <name type="scientific">marine sediment metagenome</name>
    <dbReference type="NCBI Taxonomy" id="412755"/>
    <lineage>
        <taxon>unclassified sequences</taxon>
        <taxon>metagenomes</taxon>
        <taxon>ecological metagenomes</taxon>
    </lineage>
</organism>
<feature type="non-terminal residue" evidence="2">
    <location>
        <position position="1"/>
    </location>
</feature>
<evidence type="ECO:0000256" key="1">
    <source>
        <dbReference type="SAM" id="Phobius"/>
    </source>
</evidence>
<protein>
    <submittedName>
        <fullName evidence="2">Uncharacterized protein</fullName>
    </submittedName>
</protein>
<dbReference type="AlphaFoldDB" id="X1BDE8"/>
<name>X1BDE8_9ZZZZ</name>
<dbReference type="EMBL" id="BART01002917">
    <property type="protein sequence ID" value="GAG70006.1"/>
    <property type="molecule type" value="Genomic_DNA"/>
</dbReference>
<sequence length="187" mass="21121">ALLIQPDFYTALFDIEGPGIEQIPLFTSHAHATNWPTSNIDSIPSLEYYYKSPGVTYGLDFSIFPWTALLNTGFHYNQTIDDWLDMLWFSDRVRSQAIYDNLTTHFQTYQYSEIMISHAMGGIALNADWQMDSLLGYQYIKYLEAGDGGVVGEPLPDYLIVTIVVAAIGVPVVIIIGYALLKKRKRP</sequence>